<dbReference type="Gene3D" id="2.40.10.10">
    <property type="entry name" value="Trypsin-like serine proteases"/>
    <property type="match status" value="2"/>
</dbReference>
<keyword evidence="3 9" id="KW-0378">Hydrolase</keyword>
<organism evidence="14 15">
    <name type="scientific">Eublepharis macularius</name>
    <name type="common">Leopard gecko</name>
    <name type="synonym">Cyrtodactylus macularius</name>
    <dbReference type="NCBI Taxonomy" id="481883"/>
    <lineage>
        <taxon>Eukaryota</taxon>
        <taxon>Metazoa</taxon>
        <taxon>Chordata</taxon>
        <taxon>Craniata</taxon>
        <taxon>Vertebrata</taxon>
        <taxon>Euteleostomi</taxon>
        <taxon>Lepidosauria</taxon>
        <taxon>Squamata</taxon>
        <taxon>Bifurcata</taxon>
        <taxon>Gekkota</taxon>
        <taxon>Eublepharidae</taxon>
        <taxon>Eublepharinae</taxon>
        <taxon>Eublepharis</taxon>
    </lineage>
</organism>
<dbReference type="InterPro" id="IPR009003">
    <property type="entry name" value="Peptidase_S1_PA"/>
</dbReference>
<keyword evidence="11 15" id="KW-0812">Transmembrane</keyword>
<accession>A0AA97KEC6</accession>
<dbReference type="PROSITE" id="PS50287">
    <property type="entry name" value="SRCR_2"/>
    <property type="match status" value="1"/>
</dbReference>
<evidence type="ECO:0000256" key="1">
    <source>
        <dbReference type="ARBA" id="ARBA00009228"/>
    </source>
</evidence>
<dbReference type="InterPro" id="IPR001254">
    <property type="entry name" value="Trypsin_dom"/>
</dbReference>
<evidence type="ECO:0000259" key="12">
    <source>
        <dbReference type="PROSITE" id="PS50240"/>
    </source>
</evidence>
<evidence type="ECO:0000256" key="8">
    <source>
        <dbReference type="PROSITE-ProRule" id="PRU00196"/>
    </source>
</evidence>
<dbReference type="InterPro" id="IPR018114">
    <property type="entry name" value="TRYPSIN_HIS"/>
</dbReference>
<protein>
    <submittedName>
        <fullName evidence="15">Transmembrane protease serine 4</fullName>
    </submittedName>
</protein>
<evidence type="ECO:0000256" key="6">
    <source>
        <dbReference type="ARBA" id="ARBA00023180"/>
    </source>
</evidence>
<dbReference type="InterPro" id="IPR036772">
    <property type="entry name" value="SRCR-like_dom_sf"/>
</dbReference>
<gene>
    <name evidence="15" type="primary">TMPRSS4</name>
</gene>
<dbReference type="AlphaFoldDB" id="A0AA97KEC6"/>
<keyword evidence="4 9" id="KW-0720">Serine protease</keyword>
<dbReference type="Pfam" id="PF00089">
    <property type="entry name" value="Trypsin"/>
    <property type="match status" value="1"/>
</dbReference>
<keyword evidence="11" id="KW-1133">Transmembrane helix</keyword>
<dbReference type="SMART" id="SM00202">
    <property type="entry name" value="SR"/>
    <property type="match status" value="1"/>
</dbReference>
<feature type="domain" description="SRCR" evidence="13">
    <location>
        <begin position="328"/>
        <end position="429"/>
    </location>
</feature>
<evidence type="ECO:0000313" key="14">
    <source>
        <dbReference type="Proteomes" id="UP001190640"/>
    </source>
</evidence>
<keyword evidence="14" id="KW-1185">Reference proteome</keyword>
<dbReference type="CTD" id="56649"/>
<dbReference type="InterPro" id="IPR036055">
    <property type="entry name" value="LDL_receptor-like_sf"/>
</dbReference>
<dbReference type="InterPro" id="IPR001190">
    <property type="entry name" value="SRCR"/>
</dbReference>
<feature type="compositionally biased region" description="Basic residues" evidence="10">
    <location>
        <begin position="168"/>
        <end position="184"/>
    </location>
</feature>
<evidence type="ECO:0000313" key="15">
    <source>
        <dbReference type="RefSeq" id="XP_054853919.1"/>
    </source>
</evidence>
<dbReference type="InterPro" id="IPR002172">
    <property type="entry name" value="LDrepeatLR_classA_rpt"/>
</dbReference>
<evidence type="ECO:0000256" key="11">
    <source>
        <dbReference type="SAM" id="Phobius"/>
    </source>
</evidence>
<evidence type="ECO:0000256" key="4">
    <source>
        <dbReference type="ARBA" id="ARBA00022825"/>
    </source>
</evidence>
<dbReference type="PROSITE" id="PS50240">
    <property type="entry name" value="TRYPSIN_DOM"/>
    <property type="match status" value="1"/>
</dbReference>
<dbReference type="Proteomes" id="UP001190640">
    <property type="component" value="Chromosome 14"/>
</dbReference>
<evidence type="ECO:0000256" key="3">
    <source>
        <dbReference type="ARBA" id="ARBA00022801"/>
    </source>
</evidence>
<dbReference type="PRINTS" id="PR00722">
    <property type="entry name" value="CHYMOTRYPSIN"/>
</dbReference>
<evidence type="ECO:0000259" key="13">
    <source>
        <dbReference type="PROSITE" id="PS50287"/>
    </source>
</evidence>
<evidence type="ECO:0000256" key="5">
    <source>
        <dbReference type="ARBA" id="ARBA00023157"/>
    </source>
</evidence>
<reference evidence="15" key="1">
    <citation type="submission" date="2025-08" db="UniProtKB">
        <authorList>
            <consortium name="RefSeq"/>
        </authorList>
    </citation>
    <scope>IDENTIFICATION</scope>
    <source>
        <tissue evidence="15">Blood</tissue>
    </source>
</reference>
<feature type="compositionally biased region" description="Low complexity" evidence="10">
    <location>
        <begin position="116"/>
        <end position="142"/>
    </location>
</feature>
<feature type="region of interest" description="Disordered" evidence="10">
    <location>
        <begin position="104"/>
        <end position="253"/>
    </location>
</feature>
<dbReference type="PANTHER" id="PTHR24252:SF17">
    <property type="entry name" value="SUPPRESSOR OF TUMORIGENICITY 14 PROTEIN HOMOLOG-RELATED"/>
    <property type="match status" value="1"/>
</dbReference>
<dbReference type="GO" id="GO:0006508">
    <property type="term" value="P:proteolysis"/>
    <property type="evidence" value="ECO:0007669"/>
    <property type="project" value="UniProtKB-KW"/>
</dbReference>
<dbReference type="SUPFAM" id="SSF56487">
    <property type="entry name" value="SRCR-like"/>
    <property type="match status" value="1"/>
</dbReference>
<dbReference type="PANTHER" id="PTHR24252">
    <property type="entry name" value="ACROSIN-RELATED"/>
    <property type="match status" value="1"/>
</dbReference>
<dbReference type="Pfam" id="PF15494">
    <property type="entry name" value="SRCR_2"/>
    <property type="match status" value="1"/>
</dbReference>
<dbReference type="GO" id="GO:0016020">
    <property type="term" value="C:membrane"/>
    <property type="evidence" value="ECO:0007669"/>
    <property type="project" value="InterPro"/>
</dbReference>
<dbReference type="GO" id="GO:0004252">
    <property type="term" value="F:serine-type endopeptidase activity"/>
    <property type="evidence" value="ECO:0007669"/>
    <property type="project" value="InterPro"/>
</dbReference>
<evidence type="ECO:0000256" key="9">
    <source>
        <dbReference type="RuleBase" id="RU363034"/>
    </source>
</evidence>
<dbReference type="Gene3D" id="3.10.250.10">
    <property type="entry name" value="SRCR-like domain"/>
    <property type="match status" value="1"/>
</dbReference>
<feature type="disulfide bond" evidence="7">
    <location>
        <begin position="311"/>
        <end position="326"/>
    </location>
</feature>
<dbReference type="FunFam" id="2.40.10.10:FF:000003">
    <property type="entry name" value="Transmembrane serine protease 3"/>
    <property type="match status" value="1"/>
</dbReference>
<keyword evidence="5 7" id="KW-1015">Disulfide bond</keyword>
<evidence type="ECO:0000256" key="10">
    <source>
        <dbReference type="SAM" id="MobiDB-lite"/>
    </source>
</evidence>
<dbReference type="SUPFAM" id="SSF50494">
    <property type="entry name" value="Trypsin-like serine proteases"/>
    <property type="match status" value="1"/>
</dbReference>
<feature type="transmembrane region" description="Helical" evidence="11">
    <location>
        <begin position="268"/>
        <end position="287"/>
    </location>
</feature>
<comment type="similarity">
    <text evidence="1">Belongs to the peptidase S1 family. Snake venom subfamily.</text>
</comment>
<dbReference type="SUPFAM" id="SSF57424">
    <property type="entry name" value="LDL receptor-like module"/>
    <property type="match status" value="1"/>
</dbReference>
<dbReference type="GeneID" id="129342264"/>
<name>A0AA97KEC6_EUBMA</name>
<dbReference type="RefSeq" id="XP_054853919.1">
    <property type="nucleotide sequence ID" value="XM_054997944.1"/>
</dbReference>
<evidence type="ECO:0000256" key="7">
    <source>
        <dbReference type="PROSITE-ProRule" id="PRU00124"/>
    </source>
</evidence>
<comment type="caution">
    <text evidence="8">Lacks conserved residue(s) required for the propagation of feature annotation.</text>
</comment>
<feature type="domain" description="Peptidase S1" evidence="12">
    <location>
        <begin position="440"/>
        <end position="668"/>
    </location>
</feature>
<keyword evidence="2 9" id="KW-0645">Protease</keyword>
<sequence length="671" mass="71629">MESSSPRPASSHVLHGNWGFWESSPPHLDGAWPLKVSLACPGWWWLPGVSGRGEASTSPAARVSPLEMLLAGAGASTRGLLRAKQALCCATWPPAPEPCPPAPLFFPGPSEGPAARLSARLPPSRGSPRARSAAARSQERAATPSTAPGPPVPAGRLSAGFCHDGKAFRRRHQREPPRRARSPRRPPQQVTACRRWRPRPASIVAGEDKAEKLGVPTSRTGASSGGRCSKGLPRPLPSLHSSASPKDGAALARKEPASAKPACKRCGLALGVALLGVAVLCATAFLVKVALEPYYFFCGQTFRFIPLDFLCDGHLDCAWGEDEAGCVLQAPDGPPVGVRLSQDQSGLQVRDKETGDWAWACHDSFDSAMATEACKQMGYGGSTPTFRAVATGDAQGLLLQEVMLQGGELRWQDSGRPCLSGRVVSLVCLSCGDSRRSPRVVGGSSAAIESWPWQVSLQHRGQHACGGSLLDPWWVLTAAHCFRTYQVTKQWQVRGGSATISSTQTAPVEKVFVIDIKSMFPKDEDIALVKLQSPLGISESIKPICLPFFDEEIAPGARLWVTGWGYTQQGGRLSKMLQQAEVELIAWRTCNAADAYQGDVTEKMLCAGLSQGGVDTCQGDSGGPLMREQGRWRVVGVASWGQGCGSPSAPGVYTKVQAYLDWIATVRRSES</sequence>
<dbReference type="InterPro" id="IPR043504">
    <property type="entry name" value="Peptidase_S1_PA_chymotrypsin"/>
</dbReference>
<dbReference type="InterPro" id="IPR033116">
    <property type="entry name" value="TRYPSIN_SER"/>
</dbReference>
<dbReference type="KEGG" id="emc:129342264"/>
<dbReference type="PROSITE" id="PS00134">
    <property type="entry name" value="TRYPSIN_HIS"/>
    <property type="match status" value="1"/>
</dbReference>
<dbReference type="PROSITE" id="PS00135">
    <property type="entry name" value="TRYPSIN_SER"/>
    <property type="match status" value="1"/>
</dbReference>
<dbReference type="GO" id="GO:0005576">
    <property type="term" value="C:extracellular region"/>
    <property type="evidence" value="ECO:0007669"/>
    <property type="project" value="UniProtKB-ARBA"/>
</dbReference>
<dbReference type="CDD" id="cd00112">
    <property type="entry name" value="LDLa"/>
    <property type="match status" value="1"/>
</dbReference>
<dbReference type="SMART" id="SM00020">
    <property type="entry name" value="Tryp_SPc"/>
    <property type="match status" value="1"/>
</dbReference>
<proteinExistence type="inferred from homology"/>
<dbReference type="GO" id="GO:0035821">
    <property type="term" value="P:modulation of process of another organism"/>
    <property type="evidence" value="ECO:0007669"/>
    <property type="project" value="UniProtKB-ARBA"/>
</dbReference>
<dbReference type="Gene3D" id="4.10.400.10">
    <property type="entry name" value="Low-density Lipoprotein Receptor"/>
    <property type="match status" value="1"/>
</dbReference>
<keyword evidence="6" id="KW-0325">Glycoprotein</keyword>
<keyword evidence="11" id="KW-0472">Membrane</keyword>
<dbReference type="PROSITE" id="PS50068">
    <property type="entry name" value="LDLRA_2"/>
    <property type="match status" value="1"/>
</dbReference>
<dbReference type="InterPro" id="IPR001314">
    <property type="entry name" value="Peptidase_S1A"/>
</dbReference>
<evidence type="ECO:0000256" key="2">
    <source>
        <dbReference type="ARBA" id="ARBA00022670"/>
    </source>
</evidence>
<dbReference type="CDD" id="cd00190">
    <property type="entry name" value="Tryp_SPc"/>
    <property type="match status" value="1"/>
</dbReference>